<gene>
    <name evidence="1" type="ORF">AA347_01967</name>
</gene>
<comment type="caution">
    <text evidence="1">The sequence shown here is derived from an EMBL/GenBank/DDBJ whole genome shotgun (WGS) entry which is preliminary data.</text>
</comment>
<dbReference type="Gene3D" id="3.40.50.1460">
    <property type="match status" value="1"/>
</dbReference>
<evidence type="ECO:0000313" key="2">
    <source>
        <dbReference type="Proteomes" id="UP000092987"/>
    </source>
</evidence>
<evidence type="ECO:0000313" key="1">
    <source>
        <dbReference type="EMBL" id="OCL96476.1"/>
    </source>
</evidence>
<dbReference type="EMBL" id="LLKQ01000001">
    <property type="protein sequence ID" value="OCL96476.1"/>
    <property type="molecule type" value="Genomic_DNA"/>
</dbReference>
<sequence length="306" mass="35523">MNEIREKRTNFFNNNTHYVLFSGTPKNGNGPIRHLNDLFIILYLINKNSIPRENVFLSIDTQILEDLDEVTSNKKFKYFESANKTFKEVIKEWIPKENIIDIFDFEENYKRDDKDLVFIASGHGSISGLEIGDSQRKALSSDYFENISSNKNKTILIMSQCQAAAFHHLDTRKNICVMGASDYQSSVSLNLKSMLDCTILKHREFIDGFTFKENIPINPFIFSLFYVLSQKETLINSEKKHFINIFKYTAASTLDYLSKSGKREIYISKKDLEKVENEVIVLSFKERILIQQPFLLNKIMAANIYV</sequence>
<proteinExistence type="predicted"/>
<organism evidence="1 2">
    <name type="scientific">Aliarcobacter thereius LMG 24486</name>
    <dbReference type="NCBI Taxonomy" id="1032240"/>
    <lineage>
        <taxon>Bacteria</taxon>
        <taxon>Pseudomonadati</taxon>
        <taxon>Campylobacterota</taxon>
        <taxon>Epsilonproteobacteria</taxon>
        <taxon>Campylobacterales</taxon>
        <taxon>Arcobacteraceae</taxon>
        <taxon>Aliarcobacter</taxon>
    </lineage>
</organism>
<dbReference type="Proteomes" id="UP000092987">
    <property type="component" value="Unassembled WGS sequence"/>
</dbReference>
<reference evidence="1 2" key="1">
    <citation type="submission" date="2015-10" db="EMBL/GenBank/DDBJ databases">
        <authorList>
            <person name="Rovetto F.F."/>
            <person name="Cocolin L.L."/>
            <person name="Illeghems K.K."/>
            <person name="Van Nieuwerbuegh F.F."/>
            <person name="Houf K.K."/>
        </authorList>
    </citation>
    <scope>NUCLEOTIDE SEQUENCE [LARGE SCALE GENOMIC DNA]</scope>
    <source>
        <strain evidence="1 2">LMG 24486</strain>
    </source>
</reference>
<evidence type="ECO:0008006" key="3">
    <source>
        <dbReference type="Google" id="ProtNLM"/>
    </source>
</evidence>
<protein>
    <recommendedName>
        <fullName evidence="3">CHAT domain-containing protein</fullName>
    </recommendedName>
</protein>
<keyword evidence="2" id="KW-1185">Reference proteome</keyword>
<name>A0A1C7WRT3_9BACT</name>
<accession>A0A1C7WRT3</accession>
<dbReference type="RefSeq" id="WP_066184968.1">
    <property type="nucleotide sequence ID" value="NZ_CP035926.1"/>
</dbReference>